<accession>A0A9N7TR12</accession>
<feature type="region of interest" description="Disordered" evidence="1">
    <location>
        <begin position="115"/>
        <end position="157"/>
    </location>
</feature>
<evidence type="ECO:0000313" key="3">
    <source>
        <dbReference type="Proteomes" id="UP001153269"/>
    </source>
</evidence>
<gene>
    <name evidence="2" type="ORF">PLEPLA_LOCUS5365</name>
</gene>
<keyword evidence="3" id="KW-1185">Reference proteome</keyword>
<organism evidence="2 3">
    <name type="scientific">Pleuronectes platessa</name>
    <name type="common">European plaice</name>
    <dbReference type="NCBI Taxonomy" id="8262"/>
    <lineage>
        <taxon>Eukaryota</taxon>
        <taxon>Metazoa</taxon>
        <taxon>Chordata</taxon>
        <taxon>Craniata</taxon>
        <taxon>Vertebrata</taxon>
        <taxon>Euteleostomi</taxon>
        <taxon>Actinopterygii</taxon>
        <taxon>Neopterygii</taxon>
        <taxon>Teleostei</taxon>
        <taxon>Neoteleostei</taxon>
        <taxon>Acanthomorphata</taxon>
        <taxon>Carangaria</taxon>
        <taxon>Pleuronectiformes</taxon>
        <taxon>Pleuronectoidei</taxon>
        <taxon>Pleuronectidae</taxon>
        <taxon>Pleuronectes</taxon>
    </lineage>
</organism>
<sequence>MAPISHLGTEMPAFLVWVVRVRHMLHPDRHPPQSSIFFRAAHSISPSAGSASAAEFAPIKVSVNSHTQDYFNLLYKGTCARHVTNTCYVSGTAATFLSPSTRPVCSLSASAFPPSANNNSSSWQTKRASAQAVKAGQTGPGERGAAEEAQTHCKAQL</sequence>
<reference evidence="2" key="1">
    <citation type="submission" date="2020-03" db="EMBL/GenBank/DDBJ databases">
        <authorList>
            <person name="Weist P."/>
        </authorList>
    </citation>
    <scope>NUCLEOTIDE SEQUENCE</scope>
</reference>
<evidence type="ECO:0000256" key="1">
    <source>
        <dbReference type="SAM" id="MobiDB-lite"/>
    </source>
</evidence>
<proteinExistence type="predicted"/>
<dbReference type="EMBL" id="CADEAL010000269">
    <property type="protein sequence ID" value="CAB1417560.1"/>
    <property type="molecule type" value="Genomic_DNA"/>
</dbReference>
<dbReference type="Proteomes" id="UP001153269">
    <property type="component" value="Unassembled WGS sequence"/>
</dbReference>
<evidence type="ECO:0000313" key="2">
    <source>
        <dbReference type="EMBL" id="CAB1417560.1"/>
    </source>
</evidence>
<name>A0A9N7TR12_PLEPL</name>
<comment type="caution">
    <text evidence="2">The sequence shown here is derived from an EMBL/GenBank/DDBJ whole genome shotgun (WGS) entry which is preliminary data.</text>
</comment>
<protein>
    <submittedName>
        <fullName evidence="2">Uncharacterized protein</fullName>
    </submittedName>
</protein>
<dbReference type="AlphaFoldDB" id="A0A9N7TR12"/>